<dbReference type="OrthoDB" id="9776390at2"/>
<comment type="catalytic activity">
    <reaction evidence="9 10 11">
        <text>adenosine(37) in tRNA + dimethylallyl diphosphate = N(6)-dimethylallyladenosine(37) in tRNA + diphosphate</text>
        <dbReference type="Rhea" id="RHEA:26482"/>
        <dbReference type="Rhea" id="RHEA-COMP:10162"/>
        <dbReference type="Rhea" id="RHEA-COMP:10375"/>
        <dbReference type="ChEBI" id="CHEBI:33019"/>
        <dbReference type="ChEBI" id="CHEBI:57623"/>
        <dbReference type="ChEBI" id="CHEBI:74411"/>
        <dbReference type="ChEBI" id="CHEBI:74415"/>
        <dbReference type="EC" id="2.5.1.75"/>
    </reaction>
</comment>
<evidence type="ECO:0000313" key="14">
    <source>
        <dbReference type="EMBL" id="AWV87937.1"/>
    </source>
</evidence>
<dbReference type="EC" id="2.5.1.75" evidence="10"/>
<evidence type="ECO:0000256" key="8">
    <source>
        <dbReference type="ARBA" id="ARBA00022842"/>
    </source>
</evidence>
<comment type="subunit">
    <text evidence="10">Monomer.</text>
</comment>
<dbReference type="Pfam" id="PF01715">
    <property type="entry name" value="IPPT"/>
    <property type="match status" value="1"/>
</dbReference>
<reference evidence="14 15" key="1">
    <citation type="submission" date="2018-06" db="EMBL/GenBank/DDBJ databases">
        <title>Lujinxingia sediminis gen. nov. sp. nov., a new facultative anaerobic member of the class Deltaproteobacteria, and proposal of Lujinxingaceae fam. nov.</title>
        <authorList>
            <person name="Guo L.-Y."/>
            <person name="Li C.-M."/>
            <person name="Wang S."/>
            <person name="Du Z.-J."/>
        </authorList>
    </citation>
    <scope>NUCLEOTIDE SEQUENCE [LARGE SCALE GENOMIC DNA]</scope>
    <source>
        <strain evidence="14 15">FA350</strain>
    </source>
</reference>
<keyword evidence="4 10" id="KW-0808">Transferase</keyword>
<dbReference type="GO" id="GO:0006400">
    <property type="term" value="P:tRNA modification"/>
    <property type="evidence" value="ECO:0007669"/>
    <property type="project" value="TreeGrafter"/>
</dbReference>
<dbReference type="Gene3D" id="3.40.50.300">
    <property type="entry name" value="P-loop containing nucleotide triphosphate hydrolases"/>
    <property type="match status" value="1"/>
</dbReference>
<dbReference type="KEGG" id="bsed:DN745_00765"/>
<comment type="similarity">
    <text evidence="3 10 13">Belongs to the IPP transferase family.</text>
</comment>
<evidence type="ECO:0000256" key="5">
    <source>
        <dbReference type="ARBA" id="ARBA00022694"/>
    </source>
</evidence>
<dbReference type="SUPFAM" id="SSF52540">
    <property type="entry name" value="P-loop containing nucleoside triphosphate hydrolases"/>
    <property type="match status" value="2"/>
</dbReference>
<evidence type="ECO:0000256" key="4">
    <source>
        <dbReference type="ARBA" id="ARBA00022679"/>
    </source>
</evidence>
<comment type="cofactor">
    <cofactor evidence="1 10">
        <name>Mg(2+)</name>
        <dbReference type="ChEBI" id="CHEBI:18420"/>
    </cofactor>
</comment>
<evidence type="ECO:0000256" key="1">
    <source>
        <dbReference type="ARBA" id="ARBA00001946"/>
    </source>
</evidence>
<dbReference type="RefSeq" id="WP_111331235.1">
    <property type="nucleotide sequence ID" value="NZ_CP030032.1"/>
</dbReference>
<evidence type="ECO:0000256" key="6">
    <source>
        <dbReference type="ARBA" id="ARBA00022741"/>
    </source>
</evidence>
<evidence type="ECO:0000256" key="3">
    <source>
        <dbReference type="ARBA" id="ARBA00005842"/>
    </source>
</evidence>
<comment type="function">
    <text evidence="2 10 12">Catalyzes the transfer of a dimethylallyl group onto the adenine at position 37 in tRNAs that read codons beginning with uridine, leading to the formation of N6-(dimethylallyl)adenosine (i(6)A).</text>
</comment>
<evidence type="ECO:0000256" key="11">
    <source>
        <dbReference type="RuleBase" id="RU003783"/>
    </source>
</evidence>
<comment type="caution">
    <text evidence="10">Lacks conserved residue(s) required for the propagation of feature annotation.</text>
</comment>
<dbReference type="EMBL" id="CP030032">
    <property type="protein sequence ID" value="AWV87937.1"/>
    <property type="molecule type" value="Genomic_DNA"/>
</dbReference>
<sequence length="346" mass="39374">MDIANISTHGLPRIIVLGGPTAVGKTRFSLALAEAFGAEIVNYDSVQLYRHLDIGTAKPSAEERARVPHHLFDVLDPDQESNVADYMAMAHATIAEIVGRGKVPLLVGGTGMYARILVHGIFEAPPADPEIRARHRELVDAHGEAHLHAMLAEVDPELAQKFHENDVLRVSRGLEIYEQTGKALSVHQREHRFREPNYDALKIGLLRPREELYDRINQRVDQMMAQGLLDEYKELISRGYDRRLKPLQSLGYRQMQQHLFEDVPLDEAVEDMKVSTRRYAKQQISWFRKEPRLHWALAPILEQGAQQDEWRLPATVRDDIEAFIAGAPTDQLDLSWAQLDSHNVER</sequence>
<gene>
    <name evidence="10" type="primary">miaA</name>
    <name evidence="14" type="ORF">DN745_00765</name>
</gene>
<evidence type="ECO:0000256" key="10">
    <source>
        <dbReference type="HAMAP-Rule" id="MF_00185"/>
    </source>
</evidence>
<feature type="binding site" evidence="10">
    <location>
        <begin position="19"/>
        <end position="26"/>
    </location>
    <ligand>
        <name>ATP</name>
        <dbReference type="ChEBI" id="CHEBI:30616"/>
    </ligand>
</feature>
<keyword evidence="8 10" id="KW-0460">Magnesium</keyword>
<dbReference type="AlphaFoldDB" id="A0A2Z4FG89"/>
<feature type="site" description="Interaction with substrate tRNA" evidence="10">
    <location>
        <position position="132"/>
    </location>
</feature>
<organism evidence="14 15">
    <name type="scientific">Bradymonas sediminis</name>
    <dbReference type="NCBI Taxonomy" id="1548548"/>
    <lineage>
        <taxon>Bacteria</taxon>
        <taxon>Deltaproteobacteria</taxon>
        <taxon>Bradymonadales</taxon>
        <taxon>Bradymonadaceae</taxon>
        <taxon>Bradymonas</taxon>
    </lineage>
</organism>
<feature type="binding site" evidence="10">
    <location>
        <begin position="21"/>
        <end position="26"/>
    </location>
    <ligand>
        <name>substrate</name>
    </ligand>
</feature>
<feature type="site" description="Interaction with substrate tRNA" evidence="10">
    <location>
        <position position="110"/>
    </location>
</feature>
<dbReference type="InterPro" id="IPR039657">
    <property type="entry name" value="Dimethylallyltransferase"/>
</dbReference>
<protein>
    <recommendedName>
        <fullName evidence="10">tRNA dimethylallyltransferase</fullName>
        <ecNumber evidence="10">2.5.1.75</ecNumber>
    </recommendedName>
    <alternativeName>
        <fullName evidence="10">Dimethylallyl diphosphate:tRNA dimethylallyltransferase</fullName>
        <shortName evidence="10">DMAPP:tRNA dimethylallyltransferase</shortName>
        <shortName evidence="10">DMATase</shortName>
    </alternativeName>
    <alternativeName>
        <fullName evidence="10">Isopentenyl-diphosphate:tRNA isopentenyltransferase</fullName>
        <shortName evidence="10">IPP transferase</shortName>
        <shortName evidence="10">IPPT</shortName>
        <shortName evidence="10">IPTase</shortName>
    </alternativeName>
</protein>
<name>A0A2Z4FG89_9DELT</name>
<keyword evidence="6 10" id="KW-0547">Nucleotide-binding</keyword>
<dbReference type="PANTHER" id="PTHR11088:SF60">
    <property type="entry name" value="TRNA DIMETHYLALLYLTRANSFERASE"/>
    <property type="match status" value="1"/>
</dbReference>
<dbReference type="Gene3D" id="1.10.20.140">
    <property type="match status" value="1"/>
</dbReference>
<keyword evidence="7 10" id="KW-0067">ATP-binding</keyword>
<evidence type="ECO:0000256" key="12">
    <source>
        <dbReference type="RuleBase" id="RU003784"/>
    </source>
</evidence>
<dbReference type="GO" id="GO:0005524">
    <property type="term" value="F:ATP binding"/>
    <property type="evidence" value="ECO:0007669"/>
    <property type="project" value="UniProtKB-UniRule"/>
</dbReference>
<dbReference type="NCBIfam" id="TIGR00174">
    <property type="entry name" value="miaA"/>
    <property type="match status" value="1"/>
</dbReference>
<dbReference type="HAMAP" id="MF_00185">
    <property type="entry name" value="IPP_trans"/>
    <property type="match status" value="1"/>
</dbReference>
<accession>A0A2Z4FG89</accession>
<evidence type="ECO:0000256" key="7">
    <source>
        <dbReference type="ARBA" id="ARBA00022840"/>
    </source>
</evidence>
<feature type="region of interest" description="Interaction with substrate tRNA" evidence="10">
    <location>
        <begin position="44"/>
        <end position="47"/>
    </location>
</feature>
<evidence type="ECO:0000313" key="15">
    <source>
        <dbReference type="Proteomes" id="UP000249799"/>
    </source>
</evidence>
<keyword evidence="15" id="KW-1185">Reference proteome</keyword>
<dbReference type="PANTHER" id="PTHR11088">
    <property type="entry name" value="TRNA DIMETHYLALLYLTRANSFERASE"/>
    <property type="match status" value="1"/>
</dbReference>
<evidence type="ECO:0000256" key="9">
    <source>
        <dbReference type="ARBA" id="ARBA00049563"/>
    </source>
</evidence>
<dbReference type="InterPro" id="IPR018022">
    <property type="entry name" value="IPT"/>
</dbReference>
<dbReference type="InterPro" id="IPR027417">
    <property type="entry name" value="P-loop_NTPase"/>
</dbReference>
<dbReference type="Proteomes" id="UP000249799">
    <property type="component" value="Chromosome"/>
</dbReference>
<keyword evidence="5 10" id="KW-0819">tRNA processing</keyword>
<evidence type="ECO:0000256" key="13">
    <source>
        <dbReference type="RuleBase" id="RU003785"/>
    </source>
</evidence>
<proteinExistence type="inferred from homology"/>
<dbReference type="GO" id="GO:0052381">
    <property type="term" value="F:tRNA dimethylallyltransferase activity"/>
    <property type="evidence" value="ECO:0007669"/>
    <property type="project" value="UniProtKB-UniRule"/>
</dbReference>
<evidence type="ECO:0000256" key="2">
    <source>
        <dbReference type="ARBA" id="ARBA00003213"/>
    </source>
</evidence>